<dbReference type="EMBL" id="FNGS01000006">
    <property type="protein sequence ID" value="SDM38616.1"/>
    <property type="molecule type" value="Genomic_DNA"/>
</dbReference>
<evidence type="ECO:0000259" key="1">
    <source>
        <dbReference type="Pfam" id="PF08885"/>
    </source>
</evidence>
<evidence type="ECO:0000313" key="2">
    <source>
        <dbReference type="EMBL" id="SDM38616.1"/>
    </source>
</evidence>
<dbReference type="RefSeq" id="WP_093204576.1">
    <property type="nucleotide sequence ID" value="NZ_FNGS01000006.1"/>
</dbReference>
<evidence type="ECO:0000313" key="3">
    <source>
        <dbReference type="Proteomes" id="UP000198901"/>
    </source>
</evidence>
<dbReference type="GO" id="GO:0016788">
    <property type="term" value="F:hydrolase activity, acting on ester bonds"/>
    <property type="evidence" value="ECO:0007669"/>
    <property type="project" value="UniProtKB-ARBA"/>
</dbReference>
<keyword evidence="3" id="KW-1185">Reference proteome</keyword>
<dbReference type="STRING" id="563176.SAMN04488090_3287"/>
<name>A0A1G9ST41_9BACT</name>
<dbReference type="InterPro" id="IPR014982">
    <property type="entry name" value="GSCFA"/>
</dbReference>
<dbReference type="InterPro" id="IPR036514">
    <property type="entry name" value="SGNH_hydro_sf"/>
</dbReference>
<dbReference type="OrthoDB" id="9807687at2"/>
<dbReference type="Proteomes" id="UP000198901">
    <property type="component" value="Unassembled WGS sequence"/>
</dbReference>
<dbReference type="AlphaFoldDB" id="A0A1G9ST41"/>
<organism evidence="2 3">
    <name type="scientific">Siphonobacter aquaeclarae</name>
    <dbReference type="NCBI Taxonomy" id="563176"/>
    <lineage>
        <taxon>Bacteria</taxon>
        <taxon>Pseudomonadati</taxon>
        <taxon>Bacteroidota</taxon>
        <taxon>Cytophagia</taxon>
        <taxon>Cytophagales</taxon>
        <taxon>Cytophagaceae</taxon>
        <taxon>Siphonobacter</taxon>
    </lineage>
</organism>
<accession>A0A1G9ST41</accession>
<reference evidence="2 3" key="1">
    <citation type="submission" date="2016-10" db="EMBL/GenBank/DDBJ databases">
        <authorList>
            <person name="de Groot N.N."/>
        </authorList>
    </citation>
    <scope>NUCLEOTIDE SEQUENCE [LARGE SCALE GENOMIC DNA]</scope>
    <source>
        <strain evidence="2 3">DSM 21668</strain>
    </source>
</reference>
<sequence length="334" mass="38075">MNAFRTEFTVPVSPWKLTPASRVVSLGSCFADVVATRLTDARLSCLHNPFGTQFHPPALFRLIRAALGETEPDGRLFLQHDGRWLHYEVHSSVAGATREELEEELRRRLAVLGEALRTADILLLTFGSAWVYQLQEPPVYVANCHKQPSGLFVRDLISVKDICRDFGKTYQLLKELRPDLRIVLTVSPVRHGKDGMPDNAVSKSILRAACHYLTTDYSDVGYFPAYELLLDDLRDYRFYADDLLHPSRQAEQYIFEKFAGAYFDSALHRWLAEWARIRKSLDHRPFNPASEAHLSFLRKLLQSLEEWADGPDTSAEQEEVRKRIAAILSSSNLS</sequence>
<proteinExistence type="predicted"/>
<protein>
    <submittedName>
        <fullName evidence="2">GSCFA family protein</fullName>
    </submittedName>
</protein>
<gene>
    <name evidence="2" type="ORF">SAMN04488090_3287</name>
</gene>
<feature type="domain" description="GSCFA" evidence="1">
    <location>
        <begin position="22"/>
        <end position="258"/>
    </location>
</feature>
<dbReference type="SUPFAM" id="SSF52266">
    <property type="entry name" value="SGNH hydrolase"/>
    <property type="match status" value="1"/>
</dbReference>
<dbReference type="Gene3D" id="3.40.50.1110">
    <property type="entry name" value="SGNH hydrolase"/>
    <property type="match status" value="1"/>
</dbReference>
<dbReference type="Pfam" id="PF08885">
    <property type="entry name" value="GSCFA"/>
    <property type="match status" value="1"/>
</dbReference>